<dbReference type="InterPro" id="IPR043502">
    <property type="entry name" value="DNA/RNA_pol_sf"/>
</dbReference>
<evidence type="ECO:0000313" key="2">
    <source>
        <dbReference type="Proteomes" id="UP000278488"/>
    </source>
</evidence>
<dbReference type="Proteomes" id="UP000278488">
    <property type="component" value="Segment"/>
</dbReference>
<name>A0A3G3BYI2_9CAUD</name>
<protein>
    <submittedName>
        <fullName evidence="1">Virion RNA polymerase subunit</fullName>
    </submittedName>
</protein>
<reference evidence="2" key="1">
    <citation type="submission" date="2018-09" db="EMBL/GenBank/DDBJ databases">
        <title>Complete genome of Klebsiella pneumoniae phage Pylas.</title>
        <authorList>
            <person name="Powell J.E."/>
            <person name="Lessor L."/>
            <person name="O'Leary C.J."/>
            <person name="Liu M."/>
        </authorList>
    </citation>
    <scope>NUCLEOTIDE SEQUENCE [LARGE SCALE GENOMIC DNA]</scope>
</reference>
<sequence>MSNSYETQRLIEMMFSKHQARDLIRKELKESPDIMELVNKAVEKAKEWQMGDYFESKNRRLAILDSDIFEDFYIDVAGSLAQFGVAKYTQIVGMVSGMIKNMSQKEAIRTAGELIGLAAIVDLVDVIPAKLSNTGSMELVSRIQLEPKTLKLINQYQYLPPMVVPPRPVKDNKGSGYLSIEWDSLILKNNHHELDICLDNINRFNSVAFALDDRVIRNIRDNRKHLDSPKSEETHDEWQARVESFLKMERESMKVFAMLINEGNRFYLTHKYDKRGRTYCQGYHVSYQGNTYRKAILQLADKELVPVEE</sequence>
<dbReference type="EMBL" id="MH899585">
    <property type="protein sequence ID" value="AYP69275.1"/>
    <property type="molecule type" value="Genomic_DNA"/>
</dbReference>
<organism evidence="1 2">
    <name type="scientific">Klebsiella phage Pylas</name>
    <dbReference type="NCBI Taxonomy" id="2419682"/>
    <lineage>
        <taxon>Viruses</taxon>
        <taxon>Duplodnaviria</taxon>
        <taxon>Heunggongvirae</taxon>
        <taxon>Uroviricota</taxon>
        <taxon>Caudoviricetes</taxon>
        <taxon>Schitoviridae</taxon>
        <taxon>Humphriesvirinae</taxon>
        <taxon>Pylasvirus</taxon>
        <taxon>Pylasvirus pylas</taxon>
    </lineage>
</organism>
<keyword evidence="2" id="KW-1185">Reference proteome</keyword>
<proteinExistence type="predicted"/>
<evidence type="ECO:0000313" key="1">
    <source>
        <dbReference type="EMBL" id="AYP69275.1"/>
    </source>
</evidence>
<dbReference type="SUPFAM" id="SSF56672">
    <property type="entry name" value="DNA/RNA polymerases"/>
    <property type="match status" value="1"/>
</dbReference>
<gene>
    <name evidence="1" type="ORF">Pylas_021</name>
</gene>
<accession>A0A3G3BYI2</accession>